<dbReference type="InterPro" id="IPR012334">
    <property type="entry name" value="Pectin_lyas_fold"/>
</dbReference>
<keyword evidence="5" id="KW-0614">Plasmid</keyword>
<dbReference type="InterPro" id="IPR053868">
    <property type="entry name" value="Pel9A-like_beta_helix"/>
</dbReference>
<geneLocation type="plasmid" evidence="5 6">
    <name>p.1</name>
</geneLocation>
<sequence>MKYQTIFPLLKKSFFILILSFSMLIFTLPASTFAQSNSNASPVTNYYVSLTGSDLNPGTFDQPFATIQKAANVATEGNTIYIRGRVYNQKVLAATPPLKAFGVKKNVWFGI</sequence>
<evidence type="ECO:0000256" key="3">
    <source>
        <dbReference type="ARBA" id="ARBA00022729"/>
    </source>
</evidence>
<dbReference type="EMBL" id="CP032614">
    <property type="protein sequence ID" value="AYF85519.1"/>
    <property type="molecule type" value="Genomic_DNA"/>
</dbReference>
<proteinExistence type="predicted"/>
<dbReference type="PANTHER" id="PTHR40088:SF2">
    <property type="entry name" value="SECRETED SUGAR HYDROLASE"/>
    <property type="match status" value="1"/>
</dbReference>
<gene>
    <name evidence="5" type="ORF">D7J84_31840</name>
</gene>
<dbReference type="InterPro" id="IPR052052">
    <property type="entry name" value="Polysaccharide_Lyase_9"/>
</dbReference>
<dbReference type="Pfam" id="PF22842">
    <property type="entry name" value="Pel9A-like_beta_helix"/>
    <property type="match status" value="1"/>
</dbReference>
<dbReference type="Gene3D" id="2.160.20.10">
    <property type="entry name" value="Single-stranded right-handed beta-helix, Pectin lyase-like"/>
    <property type="match status" value="1"/>
</dbReference>
<feature type="domain" description="Pel9A-like right handed beta-helix region" evidence="4">
    <location>
        <begin position="45"/>
        <end position="87"/>
    </location>
</feature>
<name>A0A9W3YL92_BACTU</name>
<accession>A0A9W3YL92</accession>
<dbReference type="Proteomes" id="UP000269847">
    <property type="component" value="Plasmid p.1"/>
</dbReference>
<evidence type="ECO:0000256" key="2">
    <source>
        <dbReference type="ARBA" id="ARBA00022525"/>
    </source>
</evidence>
<evidence type="ECO:0000256" key="1">
    <source>
        <dbReference type="ARBA" id="ARBA00004613"/>
    </source>
</evidence>
<dbReference type="GO" id="GO:0005576">
    <property type="term" value="C:extracellular region"/>
    <property type="evidence" value="ECO:0007669"/>
    <property type="project" value="UniProtKB-SubCell"/>
</dbReference>
<dbReference type="AlphaFoldDB" id="A0A9W3YL92"/>
<comment type="subcellular location">
    <subcellularLocation>
        <location evidence="1">Secreted</location>
    </subcellularLocation>
</comment>
<dbReference type="GO" id="GO:0016837">
    <property type="term" value="F:carbon-oxygen lyase activity, acting on polysaccharides"/>
    <property type="evidence" value="ECO:0007669"/>
    <property type="project" value="TreeGrafter"/>
</dbReference>
<evidence type="ECO:0000313" key="5">
    <source>
        <dbReference type="EMBL" id="AYF85519.1"/>
    </source>
</evidence>
<dbReference type="InterPro" id="IPR011050">
    <property type="entry name" value="Pectin_lyase_fold/virulence"/>
</dbReference>
<protein>
    <recommendedName>
        <fullName evidence="4">Pel9A-like right handed beta-helix region domain-containing protein</fullName>
    </recommendedName>
</protein>
<dbReference type="SUPFAM" id="SSF51126">
    <property type="entry name" value="Pectin lyase-like"/>
    <property type="match status" value="1"/>
</dbReference>
<organism evidence="5 6">
    <name type="scientific">Bacillus thuringiensis</name>
    <dbReference type="NCBI Taxonomy" id="1428"/>
    <lineage>
        <taxon>Bacteria</taxon>
        <taxon>Bacillati</taxon>
        <taxon>Bacillota</taxon>
        <taxon>Bacilli</taxon>
        <taxon>Bacillales</taxon>
        <taxon>Bacillaceae</taxon>
        <taxon>Bacillus</taxon>
        <taxon>Bacillus cereus group</taxon>
    </lineage>
</organism>
<dbReference type="PANTHER" id="PTHR40088">
    <property type="entry name" value="PECTATE LYASE (EUROFUNG)"/>
    <property type="match status" value="1"/>
</dbReference>
<evidence type="ECO:0000259" key="4">
    <source>
        <dbReference type="Pfam" id="PF22842"/>
    </source>
</evidence>
<keyword evidence="3" id="KW-0732">Signal</keyword>
<evidence type="ECO:0000313" key="6">
    <source>
        <dbReference type="Proteomes" id="UP000269847"/>
    </source>
</evidence>
<reference evidence="5 6" key="1">
    <citation type="submission" date="2018-09" db="EMBL/GenBank/DDBJ databases">
        <title>Complete genome of Bacillus thuringiensis strain QZL38.</title>
        <authorList>
            <person name="Song F."/>
        </authorList>
    </citation>
    <scope>NUCLEOTIDE SEQUENCE [LARGE SCALE GENOMIC DNA]</scope>
    <source>
        <strain evidence="5 6">QZL38</strain>
        <plasmid evidence="5 6">p.1</plasmid>
    </source>
</reference>
<keyword evidence="2" id="KW-0964">Secreted</keyword>